<evidence type="ECO:0000256" key="2">
    <source>
        <dbReference type="PIRNR" id="PIRNR006241"/>
    </source>
</evidence>
<dbReference type="GO" id="GO:0004519">
    <property type="term" value="F:endonuclease activity"/>
    <property type="evidence" value="ECO:0007669"/>
    <property type="project" value="UniProtKB-KW"/>
</dbReference>
<evidence type="ECO:0000313" key="6">
    <source>
        <dbReference type="Proteomes" id="UP000269591"/>
    </source>
</evidence>
<dbReference type="GO" id="GO:0016853">
    <property type="term" value="F:isomerase activity"/>
    <property type="evidence" value="ECO:0007669"/>
    <property type="project" value="UniProtKB-KW"/>
</dbReference>
<dbReference type="Proteomes" id="UP000269591">
    <property type="component" value="Unassembled WGS sequence"/>
</dbReference>
<dbReference type="InterPro" id="IPR026040">
    <property type="entry name" value="HyI-like"/>
</dbReference>
<dbReference type="PIRSF" id="PIRSF006241">
    <property type="entry name" value="HyI"/>
    <property type="match status" value="1"/>
</dbReference>
<dbReference type="InterPro" id="IPR036237">
    <property type="entry name" value="Xyl_isomerase-like_sf"/>
</dbReference>
<feature type="active site" description="Proton donor/acceptor" evidence="3">
    <location>
        <position position="144"/>
    </location>
</feature>
<keyword evidence="1 2" id="KW-0413">Isomerase</keyword>
<accession>A0A3N0AX34</accession>
<dbReference type="AlphaFoldDB" id="A0A3N0AX34"/>
<comment type="caution">
    <text evidence="5">The sequence shown here is derived from an EMBL/GenBank/DDBJ whole genome shotgun (WGS) entry which is preliminary data.</text>
</comment>
<dbReference type="SUPFAM" id="SSF51658">
    <property type="entry name" value="Xylose isomerase-like"/>
    <property type="match status" value="1"/>
</dbReference>
<reference evidence="6" key="1">
    <citation type="submission" date="2018-05" db="EMBL/GenBank/DDBJ databases">
        <title>Genome Sequencing of selected type strains of the family Eggerthellaceae.</title>
        <authorList>
            <person name="Danylec N."/>
            <person name="Stoll D.A."/>
            <person name="Doetsch A."/>
            <person name="Huch M."/>
        </authorList>
    </citation>
    <scope>NUCLEOTIDE SEQUENCE [LARGE SCALE GENOMIC DNA]</scope>
    <source>
        <strain evidence="6">DSM 24851</strain>
    </source>
</reference>
<keyword evidence="5" id="KW-0378">Hydrolase</keyword>
<sequence length="258" mass="28505">MIKSICIEKIFTEVDFYDRFAEAAKAGFSHVEFWSWSTKDLGRVMAELGKHGLSVASISGDQDYSLVCADEREGYLEYLRRSIEAAKTLGCPTLVVHSDAIGPDGKISASAKHLSNEEKFAAAVETLRQGGELAREAGCTLVLEALNTNTQPGCYLHDSETARRIIDHVDSPYVRLLYDIWHMEQMEGNIQATVRSLGTRIGYIHIADSCGRHEPGTGTIDFEAFNRSLIDIGYDGVLGFELTPATDSWNACETIRAF</sequence>
<dbReference type="Gene3D" id="3.20.20.150">
    <property type="entry name" value="Divalent-metal-dependent TIM barrel enzymes"/>
    <property type="match status" value="1"/>
</dbReference>
<dbReference type="EMBL" id="QIBX01000012">
    <property type="protein sequence ID" value="RNL39425.1"/>
    <property type="molecule type" value="Genomic_DNA"/>
</dbReference>
<keyword evidence="5" id="KW-0255">Endonuclease</keyword>
<keyword evidence="5" id="KW-0540">Nuclease</keyword>
<name>A0A3N0AX34_9ACTN</name>
<evidence type="ECO:0000259" key="4">
    <source>
        <dbReference type="Pfam" id="PF01261"/>
    </source>
</evidence>
<feature type="active site" description="Proton donor/acceptor" evidence="3">
    <location>
        <position position="241"/>
    </location>
</feature>
<gene>
    <name evidence="5" type="ORF">DMP06_07325</name>
</gene>
<evidence type="ECO:0000256" key="3">
    <source>
        <dbReference type="PIRSR" id="PIRSR006241-50"/>
    </source>
</evidence>
<comment type="similarity">
    <text evidence="2">Belongs to the hyi family.</text>
</comment>
<proteinExistence type="inferred from homology"/>
<evidence type="ECO:0000313" key="5">
    <source>
        <dbReference type="EMBL" id="RNL39425.1"/>
    </source>
</evidence>
<dbReference type="OrthoDB" id="3248123at2"/>
<organism evidence="5 6">
    <name type="scientific">Slackia equolifaciens</name>
    <dbReference type="NCBI Taxonomy" id="498718"/>
    <lineage>
        <taxon>Bacteria</taxon>
        <taxon>Bacillati</taxon>
        <taxon>Actinomycetota</taxon>
        <taxon>Coriobacteriia</taxon>
        <taxon>Eggerthellales</taxon>
        <taxon>Eggerthellaceae</taxon>
        <taxon>Slackia</taxon>
    </lineage>
</organism>
<keyword evidence="6" id="KW-1185">Reference proteome</keyword>
<dbReference type="RefSeq" id="WP_123209086.1">
    <property type="nucleotide sequence ID" value="NZ_JBHTHO010000007.1"/>
</dbReference>
<dbReference type="Pfam" id="PF01261">
    <property type="entry name" value="AP_endonuc_2"/>
    <property type="match status" value="1"/>
</dbReference>
<dbReference type="InterPro" id="IPR013022">
    <property type="entry name" value="Xyl_isomerase-like_TIM-brl"/>
</dbReference>
<dbReference type="PANTHER" id="PTHR43489">
    <property type="entry name" value="ISOMERASE"/>
    <property type="match status" value="1"/>
</dbReference>
<protein>
    <submittedName>
        <fullName evidence="5">AP endonuclease</fullName>
    </submittedName>
</protein>
<dbReference type="InterPro" id="IPR050417">
    <property type="entry name" value="Sugar_Epim/Isomerase"/>
</dbReference>
<evidence type="ECO:0000256" key="1">
    <source>
        <dbReference type="ARBA" id="ARBA00023235"/>
    </source>
</evidence>
<feature type="domain" description="Xylose isomerase-like TIM barrel" evidence="4">
    <location>
        <begin position="20"/>
        <end position="246"/>
    </location>
</feature>